<name>A0A0K2U802_LEPSM</name>
<dbReference type="InterPro" id="IPR035810">
    <property type="entry name" value="PEBP_euk"/>
</dbReference>
<organism evidence="2">
    <name type="scientific">Lepeophtheirus salmonis</name>
    <name type="common">Salmon louse</name>
    <name type="synonym">Caligus salmonis</name>
    <dbReference type="NCBI Taxonomy" id="72036"/>
    <lineage>
        <taxon>Eukaryota</taxon>
        <taxon>Metazoa</taxon>
        <taxon>Ecdysozoa</taxon>
        <taxon>Arthropoda</taxon>
        <taxon>Crustacea</taxon>
        <taxon>Multicrustacea</taxon>
        <taxon>Hexanauplia</taxon>
        <taxon>Copepoda</taxon>
        <taxon>Siphonostomatoida</taxon>
        <taxon>Caligidae</taxon>
        <taxon>Lepeophtheirus</taxon>
    </lineage>
</organism>
<dbReference type="CDD" id="cd00866">
    <property type="entry name" value="PEBP_euk"/>
    <property type="match status" value="1"/>
</dbReference>
<dbReference type="PANTHER" id="PTHR11362:SF82">
    <property type="entry name" value="PHOSPHATIDYLETHANOLAMINE-BINDING PROTEIN 4"/>
    <property type="match status" value="1"/>
</dbReference>
<dbReference type="EMBL" id="HACA01016829">
    <property type="protein sequence ID" value="CDW34190.1"/>
    <property type="molecule type" value="Transcribed_RNA"/>
</dbReference>
<reference evidence="2" key="1">
    <citation type="submission" date="2014-05" db="EMBL/GenBank/DDBJ databases">
        <authorList>
            <person name="Chronopoulou M."/>
        </authorList>
    </citation>
    <scope>NUCLEOTIDE SEQUENCE</scope>
    <source>
        <tissue evidence="2">Whole organism</tissue>
    </source>
</reference>
<dbReference type="PANTHER" id="PTHR11362">
    <property type="entry name" value="PHOSPHATIDYLETHANOLAMINE-BINDING PROTEIN"/>
    <property type="match status" value="1"/>
</dbReference>
<evidence type="ECO:0000313" key="2">
    <source>
        <dbReference type="EMBL" id="CDW34190.1"/>
    </source>
</evidence>
<sequence>MIKPLFWTLLIVSEGRHWVFSEGQYFDSLTAGKQYYTRGSPLTRSSHGSFSEPSSYNTYSSYSQKPSYGSSKGVVDFKTISIPVPDLKFPSPVEFKAGVLRSKGRIASGLLHAKAGILRAGANILAQKAAVLDRVAHTIPAVKAHIIKQLKQQSGYGNHGSGGPSYGAPRPSYGYSNQGSSGGGGSYRAPSIPTYNSNNAQSTYNSGSNINNNNNNNGYQNNQNINNNNNNGYQNNQNINNNNNGYQNSLGVSNSLDSYGAPLGNPISVSTNNIANNNYLANANSIPLSSSGINVGNSDSYGSPLSNPLTSTSFISNNNNNNNISPQGSGNSASNNNLLSGENAFLSSGSSQNLGIDQGLRDSFLLQESRNPNFQEGNNLLQVSSNLNVCKSEDSLSSLITDIFLGHEIIPDILDDPPKYPLDLSYKTIRTFPGMHVTADMTRSKPVLHWPYEPDTLYTLVLSNLDINSRRNRTLSEFWHWFVANIPGDSVDNGEVIFELLFPLVLPEGDGDHRFGFFIFKQPGRMDYSSEGGKADNCSPTMSNGRGPFKSTKSFQLKYDLELTASTFLILDYNEASMEIACEWQKCIGDTINLVSPLKCGNNL</sequence>
<dbReference type="OrthoDB" id="2506647at2759"/>
<feature type="compositionally biased region" description="Low complexity" evidence="1">
    <location>
        <begin position="204"/>
        <end position="249"/>
    </location>
</feature>
<evidence type="ECO:0000256" key="1">
    <source>
        <dbReference type="SAM" id="MobiDB-lite"/>
    </source>
</evidence>
<dbReference type="SUPFAM" id="SSF49777">
    <property type="entry name" value="PEBP-like"/>
    <property type="match status" value="1"/>
</dbReference>
<protein>
    <submittedName>
        <fullName evidence="2">Uncharacterized protein</fullName>
    </submittedName>
</protein>
<feature type="compositionally biased region" description="Low complexity" evidence="1">
    <location>
        <begin position="317"/>
        <end position="336"/>
    </location>
</feature>
<feature type="region of interest" description="Disordered" evidence="1">
    <location>
        <begin position="153"/>
        <end position="251"/>
    </location>
</feature>
<dbReference type="AlphaFoldDB" id="A0A0K2U802"/>
<accession>A0A0K2U802</accession>
<proteinExistence type="predicted"/>
<feature type="region of interest" description="Disordered" evidence="1">
    <location>
        <begin position="312"/>
        <end position="336"/>
    </location>
</feature>
<feature type="compositionally biased region" description="Polar residues" evidence="1">
    <location>
        <begin position="193"/>
        <end position="203"/>
    </location>
</feature>
<dbReference type="Gene3D" id="3.90.280.10">
    <property type="entry name" value="PEBP-like"/>
    <property type="match status" value="1"/>
</dbReference>
<dbReference type="InterPro" id="IPR036610">
    <property type="entry name" value="PEBP-like_sf"/>
</dbReference>